<keyword evidence="2" id="KW-0732">Signal</keyword>
<evidence type="ECO:0000256" key="2">
    <source>
        <dbReference type="SAM" id="SignalP"/>
    </source>
</evidence>
<evidence type="ECO:0000313" key="3">
    <source>
        <dbReference type="EMBL" id="AMO95360.1"/>
    </source>
</evidence>
<sequence>MRKRLPRLFRSSSIIVAGLLAGPAPASAVDVDPEFSGAENRLKAKNAFDSLGRSKARRAFDALPPADRERLLSSRIRKAAPDAAKTRIFLRDESDDCRNMPSYSENSVGFRIGVTPDGLKFSGGPSEPLRTPYSSMHKGTGFCDFSRHGMTPAVRQNPGEQRGNLHGANIPPPFRSRHSPASALGESLRNQRYADEQQRQSANPPPMPVTTDTYREGRSSRTPHLPGRVIVTTPGGGLRFKP</sequence>
<dbReference type="RefSeq" id="WP_061540190.1">
    <property type="nucleotide sequence ID" value="NZ_CP013232.1"/>
</dbReference>
<feature type="region of interest" description="Disordered" evidence="1">
    <location>
        <begin position="156"/>
        <end position="242"/>
    </location>
</feature>
<accession>A0A127PC21</accession>
<proteinExistence type="predicted"/>
<reference evidence="3 4" key="1">
    <citation type="submission" date="2015-11" db="EMBL/GenBank/DDBJ databases">
        <title>Exploring the genomic traits of fungus-feeding bacterial genus Collimonas.</title>
        <authorList>
            <person name="Song C."/>
            <person name="Schmidt R."/>
            <person name="de Jager V."/>
            <person name="Krzyzanowska D."/>
            <person name="Jongedijk E."/>
            <person name="Cankar K."/>
            <person name="Beekwilder J."/>
            <person name="van Veen A."/>
            <person name="de Boer W."/>
            <person name="van Veen J.A."/>
            <person name="Garbeva P."/>
        </authorList>
    </citation>
    <scope>NUCLEOTIDE SEQUENCE [LARGE SCALE GENOMIC DNA]</scope>
    <source>
        <strain evidence="3 4">Ter6</strain>
    </source>
</reference>
<dbReference type="OrthoDB" id="8780798at2"/>
<evidence type="ECO:0000256" key="1">
    <source>
        <dbReference type="SAM" id="MobiDB-lite"/>
    </source>
</evidence>
<organism evidence="3">
    <name type="scientific">Collimonas fungivorans</name>
    <dbReference type="NCBI Taxonomy" id="158899"/>
    <lineage>
        <taxon>Bacteria</taxon>
        <taxon>Pseudomonadati</taxon>
        <taxon>Pseudomonadota</taxon>
        <taxon>Betaproteobacteria</taxon>
        <taxon>Burkholderiales</taxon>
        <taxon>Oxalobacteraceae</taxon>
        <taxon>Collimonas</taxon>
    </lineage>
</organism>
<feature type="chain" id="PRO_5007276850" evidence="2">
    <location>
        <begin position="29"/>
        <end position="242"/>
    </location>
</feature>
<dbReference type="EMBL" id="CP013232">
    <property type="protein sequence ID" value="AMO95360.1"/>
    <property type="molecule type" value="Genomic_DNA"/>
</dbReference>
<gene>
    <name evidence="3" type="ORF">CFter6_2692</name>
</gene>
<dbReference type="PATRIC" id="fig|158899.10.peg.2685"/>
<dbReference type="AlphaFoldDB" id="A0A127PC21"/>
<dbReference type="Proteomes" id="UP000072421">
    <property type="component" value="Chromosome"/>
</dbReference>
<evidence type="ECO:0000313" key="4">
    <source>
        <dbReference type="Proteomes" id="UP000072421"/>
    </source>
</evidence>
<name>A0A127PC21_9BURK</name>
<feature type="signal peptide" evidence="2">
    <location>
        <begin position="1"/>
        <end position="28"/>
    </location>
</feature>
<protein>
    <submittedName>
        <fullName evidence="3">Uncharacterized protein</fullName>
    </submittedName>
</protein>